<feature type="transmembrane region" description="Helical" evidence="6">
    <location>
        <begin position="265"/>
        <end position="285"/>
    </location>
</feature>
<proteinExistence type="predicted"/>
<keyword evidence="8" id="KW-1185">Reference proteome</keyword>
<accession>A0A4R0YKL1</accession>
<organism evidence="7 8">
    <name type="scientific">Dyella soli</name>
    <dbReference type="NCBI Taxonomy" id="522319"/>
    <lineage>
        <taxon>Bacteria</taxon>
        <taxon>Pseudomonadati</taxon>
        <taxon>Pseudomonadota</taxon>
        <taxon>Gammaproteobacteria</taxon>
        <taxon>Lysobacterales</taxon>
        <taxon>Rhodanobacteraceae</taxon>
        <taxon>Dyella</taxon>
    </lineage>
</organism>
<feature type="transmembrane region" description="Helical" evidence="6">
    <location>
        <begin position="175"/>
        <end position="196"/>
    </location>
</feature>
<evidence type="ECO:0000256" key="5">
    <source>
        <dbReference type="SAM" id="MobiDB-lite"/>
    </source>
</evidence>
<dbReference type="Proteomes" id="UP000291822">
    <property type="component" value="Unassembled WGS sequence"/>
</dbReference>
<sequence length="377" mass="40409">MPMPDDFGDFAYFALIYQFLRDEIDDFGNGLMRRFAAWASAAALSLLTLWIMQRGFRILSGGSREPIMGVVMGLARNTVVVAASSTMAVAGTDLQSWLTVGLDKEIHYAFTGKRNSGTADSIDKTLALTQVAISIISGIQVTSGDAEAHSLKERAIAMATVGTAAPPMAAAAMLLLYQFGISLFIGLGPLFILCLLFEQSKELFRRWLLYGIGTLFSMALLSVVCNIVLKLTYRVGEAFWLAKVAGWFLKIDSESLTFQAMQQGGIGVLLTVLVISVPPMAAMFFQGTLGHFMAHSAFHSGTSPRPHGLNAGSTPHSGQPYGHGTPTRDGGAMHDEPASPRSTPDPGVQLQTATRVSVTGENPGDLDVIKTDRMGRA</sequence>
<dbReference type="RefSeq" id="WP_131152109.1">
    <property type="nucleotide sequence ID" value="NZ_SJTG01000004.1"/>
</dbReference>
<feature type="region of interest" description="Disordered" evidence="5">
    <location>
        <begin position="303"/>
        <end position="377"/>
    </location>
</feature>
<name>A0A4R0YKL1_9GAMM</name>
<dbReference type="GO" id="GO:0016020">
    <property type="term" value="C:membrane"/>
    <property type="evidence" value="ECO:0007669"/>
    <property type="project" value="UniProtKB-SubCell"/>
</dbReference>
<feature type="transmembrane region" description="Helical" evidence="6">
    <location>
        <begin position="35"/>
        <end position="52"/>
    </location>
</feature>
<dbReference type="Pfam" id="PF04610">
    <property type="entry name" value="TrbL"/>
    <property type="match status" value="1"/>
</dbReference>
<dbReference type="EMBL" id="SJTG01000004">
    <property type="protein sequence ID" value="TCI07948.1"/>
    <property type="molecule type" value="Genomic_DNA"/>
</dbReference>
<evidence type="ECO:0000313" key="7">
    <source>
        <dbReference type="EMBL" id="TCI07948.1"/>
    </source>
</evidence>
<keyword evidence="4 6" id="KW-0472">Membrane</keyword>
<comment type="subcellular location">
    <subcellularLocation>
        <location evidence="1">Membrane</location>
        <topology evidence="1">Multi-pass membrane protein</topology>
    </subcellularLocation>
</comment>
<reference evidence="7 8" key="1">
    <citation type="submission" date="2019-02" db="EMBL/GenBank/DDBJ databases">
        <title>Dyella amyloliquefaciens sp. nov., isolated from forest soil.</title>
        <authorList>
            <person name="Gao Z.-H."/>
            <person name="Qiu L.-H."/>
        </authorList>
    </citation>
    <scope>NUCLEOTIDE SEQUENCE [LARGE SCALE GENOMIC DNA]</scope>
    <source>
        <strain evidence="7 8">KACC 12747</strain>
    </source>
</reference>
<evidence type="ECO:0000256" key="1">
    <source>
        <dbReference type="ARBA" id="ARBA00004141"/>
    </source>
</evidence>
<dbReference type="AlphaFoldDB" id="A0A4R0YKL1"/>
<evidence type="ECO:0000256" key="4">
    <source>
        <dbReference type="ARBA" id="ARBA00023136"/>
    </source>
</evidence>
<feature type="transmembrane region" description="Helical" evidence="6">
    <location>
        <begin position="208"/>
        <end position="229"/>
    </location>
</feature>
<gene>
    <name evidence="7" type="ORF">EZM97_25100</name>
</gene>
<feature type="compositionally biased region" description="Basic and acidic residues" evidence="5">
    <location>
        <begin position="367"/>
        <end position="377"/>
    </location>
</feature>
<evidence type="ECO:0000313" key="8">
    <source>
        <dbReference type="Proteomes" id="UP000291822"/>
    </source>
</evidence>
<keyword evidence="2 6" id="KW-0812">Transmembrane</keyword>
<dbReference type="InterPro" id="IPR007688">
    <property type="entry name" value="Conjugal_tfr_TrbL/VirB6"/>
</dbReference>
<evidence type="ECO:0000256" key="2">
    <source>
        <dbReference type="ARBA" id="ARBA00022692"/>
    </source>
</evidence>
<evidence type="ECO:0000256" key="6">
    <source>
        <dbReference type="SAM" id="Phobius"/>
    </source>
</evidence>
<comment type="caution">
    <text evidence="7">The sequence shown here is derived from an EMBL/GenBank/DDBJ whole genome shotgun (WGS) entry which is preliminary data.</text>
</comment>
<evidence type="ECO:0000256" key="3">
    <source>
        <dbReference type="ARBA" id="ARBA00022989"/>
    </source>
</evidence>
<keyword evidence="3 6" id="KW-1133">Transmembrane helix</keyword>
<protein>
    <submittedName>
        <fullName evidence="7">Type VI secretion protein</fullName>
    </submittedName>
</protein>
<feature type="compositionally biased region" description="Polar residues" evidence="5">
    <location>
        <begin position="349"/>
        <end position="360"/>
    </location>
</feature>
<dbReference type="GO" id="GO:0030255">
    <property type="term" value="P:protein secretion by the type IV secretion system"/>
    <property type="evidence" value="ECO:0007669"/>
    <property type="project" value="InterPro"/>
</dbReference>